<dbReference type="Proteomes" id="UP000034805">
    <property type="component" value="Unassembled WGS sequence"/>
</dbReference>
<dbReference type="GO" id="GO:0005634">
    <property type="term" value="C:nucleus"/>
    <property type="evidence" value="ECO:0007669"/>
    <property type="project" value="TreeGrafter"/>
</dbReference>
<dbReference type="Pfam" id="PF15749">
    <property type="entry name" value="MRNIP"/>
    <property type="match status" value="1"/>
</dbReference>
<feature type="compositionally biased region" description="Polar residues" evidence="1">
    <location>
        <begin position="201"/>
        <end position="223"/>
    </location>
</feature>
<dbReference type="PANTHER" id="PTHR15863:SF2">
    <property type="entry name" value="MRN COMPLEX-INTERACTING PROTEIN"/>
    <property type="match status" value="1"/>
</dbReference>
<comment type="caution">
    <text evidence="3">The sequence shown here is derived from an EMBL/GenBank/DDBJ whole genome shotgun (WGS) entry which is preliminary data.</text>
</comment>
<reference evidence="3 4" key="1">
    <citation type="submission" date="2015-08" db="EMBL/GenBank/DDBJ databases">
        <title>The genome of the Asian arowana (Scleropages formosus).</title>
        <authorList>
            <person name="Tan M.H."/>
            <person name="Gan H.M."/>
            <person name="Croft L.J."/>
            <person name="Austin C.M."/>
        </authorList>
    </citation>
    <scope>NUCLEOTIDE SEQUENCE [LARGE SCALE GENOMIC DNA]</scope>
    <source>
        <strain evidence="3">Aro1</strain>
    </source>
</reference>
<protein>
    <recommendedName>
        <fullName evidence="2">MRN complex-interacting protein N-terminal domain-containing protein</fullName>
    </recommendedName>
</protein>
<evidence type="ECO:0000259" key="2">
    <source>
        <dbReference type="Pfam" id="PF15749"/>
    </source>
</evidence>
<proteinExistence type="predicted"/>
<organism evidence="3 4">
    <name type="scientific">Scleropages formosus</name>
    <name type="common">Asian bonytongue</name>
    <name type="synonym">Osteoglossum formosum</name>
    <dbReference type="NCBI Taxonomy" id="113540"/>
    <lineage>
        <taxon>Eukaryota</taxon>
        <taxon>Metazoa</taxon>
        <taxon>Chordata</taxon>
        <taxon>Craniata</taxon>
        <taxon>Vertebrata</taxon>
        <taxon>Euteleostomi</taxon>
        <taxon>Actinopterygii</taxon>
        <taxon>Neopterygii</taxon>
        <taxon>Teleostei</taxon>
        <taxon>Osteoglossocephala</taxon>
        <taxon>Osteoglossomorpha</taxon>
        <taxon>Osteoglossiformes</taxon>
        <taxon>Osteoglossidae</taxon>
        <taxon>Scleropages</taxon>
    </lineage>
</organism>
<dbReference type="PANTHER" id="PTHR15863">
    <property type="entry name" value="MRN COMPLEX-INTERACTING PROTEIN"/>
    <property type="match status" value="1"/>
</dbReference>
<evidence type="ECO:0000313" key="3">
    <source>
        <dbReference type="EMBL" id="KPP76561.1"/>
    </source>
</evidence>
<feature type="region of interest" description="Disordered" evidence="1">
    <location>
        <begin position="201"/>
        <end position="239"/>
    </location>
</feature>
<evidence type="ECO:0000313" key="4">
    <source>
        <dbReference type="Proteomes" id="UP000034805"/>
    </source>
</evidence>
<feature type="domain" description="MRN complex-interacting protein N-terminal" evidence="2">
    <location>
        <begin position="7"/>
        <end position="109"/>
    </location>
</feature>
<dbReference type="STRING" id="113540.ENSSFOP00015004358"/>
<feature type="region of interest" description="Disordered" evidence="1">
    <location>
        <begin position="134"/>
        <end position="158"/>
    </location>
</feature>
<gene>
    <name evidence="3" type="ORF">Z043_104089</name>
</gene>
<name>A0A0N8K226_SCLFO</name>
<dbReference type="InterPro" id="IPR032739">
    <property type="entry name" value="MRNIP"/>
</dbReference>
<accession>A0A0N8K226</accession>
<feature type="compositionally biased region" description="Polar residues" evidence="1">
    <location>
        <begin position="180"/>
        <end position="189"/>
    </location>
</feature>
<dbReference type="GO" id="GO:0003682">
    <property type="term" value="F:chromatin binding"/>
    <property type="evidence" value="ECO:0007669"/>
    <property type="project" value="TreeGrafter"/>
</dbReference>
<sequence>MGQEFHVLRCFSCQTFQVQQVKKSKKWSCKMCGEKQSLIKVYGQGSGADCRRHVQKLNALRGEMVQAEDYLAMTSWQETVTEEDHPVDRPACDGDQQVQERKESCWNKYLYRTDENMPEQVEQENENVYMGRNGFHTQREPPSRKHQRSWAPVPREFDPTETCNHWKRTKKREWEGTHDLQPSMQTSPKSFLPRRTFPVNKSSAASQQFPASEASAETRTQVGDASIFPRSSEREERKTSKWDKFLPHSMHGKAKCEESLGQEATCSGETSAPVNVCHQLQSAAGEGMYFGSKVQRGGSVGGGSFRTGQKDLASFHCDAAPVYQHGLSSRHPHTILSALFQTDEDFDI</sequence>
<dbReference type="EMBL" id="JARO02001073">
    <property type="protein sequence ID" value="KPP76561.1"/>
    <property type="molecule type" value="Genomic_DNA"/>
</dbReference>
<dbReference type="InterPro" id="IPR049472">
    <property type="entry name" value="MRNIP_N"/>
</dbReference>
<feature type="region of interest" description="Disordered" evidence="1">
    <location>
        <begin position="172"/>
        <end position="191"/>
    </location>
</feature>
<dbReference type="GO" id="GO:0007095">
    <property type="term" value="P:mitotic G2 DNA damage checkpoint signaling"/>
    <property type="evidence" value="ECO:0007669"/>
    <property type="project" value="TreeGrafter"/>
</dbReference>
<evidence type="ECO:0000256" key="1">
    <source>
        <dbReference type="SAM" id="MobiDB-lite"/>
    </source>
</evidence>
<dbReference type="AlphaFoldDB" id="A0A0N8K226"/>